<organism evidence="3 4">
    <name type="scientific">Mucilaginibacter mali</name>
    <dbReference type="NCBI Taxonomy" id="2740462"/>
    <lineage>
        <taxon>Bacteria</taxon>
        <taxon>Pseudomonadati</taxon>
        <taxon>Bacteroidota</taxon>
        <taxon>Sphingobacteriia</taxon>
        <taxon>Sphingobacteriales</taxon>
        <taxon>Sphingobacteriaceae</taxon>
        <taxon>Mucilaginibacter</taxon>
    </lineage>
</organism>
<dbReference type="GO" id="GO:0016787">
    <property type="term" value="F:hydrolase activity"/>
    <property type="evidence" value="ECO:0007669"/>
    <property type="project" value="UniProtKB-KW"/>
</dbReference>
<proteinExistence type="predicted"/>
<dbReference type="GO" id="GO:0005975">
    <property type="term" value="P:carbohydrate metabolic process"/>
    <property type="evidence" value="ECO:0007669"/>
    <property type="project" value="InterPro"/>
</dbReference>
<dbReference type="InterPro" id="IPR052043">
    <property type="entry name" value="PolySaccharide_Degr_Enz"/>
</dbReference>
<name>A0A7D4UF15_9SPHI</name>
<feature type="chain" id="PRO_5028797653" evidence="2">
    <location>
        <begin position="31"/>
        <end position="462"/>
    </location>
</feature>
<accession>A0A7D4UF15</accession>
<keyword evidence="4" id="KW-1185">Reference proteome</keyword>
<reference evidence="3 4" key="1">
    <citation type="submission" date="2020-05" db="EMBL/GenBank/DDBJ databases">
        <title>Mucilaginibacter mali sp. nov.</title>
        <authorList>
            <person name="Kim H.S."/>
            <person name="Lee K.C."/>
            <person name="Suh M.K."/>
            <person name="Kim J.-S."/>
            <person name="Han K.-I."/>
            <person name="Eom M.K."/>
            <person name="Shin Y.K."/>
            <person name="Lee J.-S."/>
        </authorList>
    </citation>
    <scope>NUCLEOTIDE SEQUENCE [LARGE SCALE GENOMIC DNA]</scope>
    <source>
        <strain evidence="3 4">G2-14</strain>
    </source>
</reference>
<dbReference type="RefSeq" id="WP_173414448.1">
    <property type="nucleotide sequence ID" value="NZ_CP054139.1"/>
</dbReference>
<dbReference type="Proteomes" id="UP000505355">
    <property type="component" value="Chromosome"/>
</dbReference>
<dbReference type="Gene3D" id="1.50.10.10">
    <property type="match status" value="1"/>
</dbReference>
<sequence>MTIITKKQFPGIKAIISGAAICTMAIPAFAQTTPAKTNDVTTPLHLMKPAYVTPYGETKQADVKVVLDRVYHYLDAVTPYQLIDKDSKEVITDYSKANANSIFKPGDFRLTSYEWGVTYTGMLEAGAATGDKKYTEYTTNRVKFLSDVVAGYKSNFLKTSPKAITPVRSVVEPHALDDAGSIAASMIKAARMGGLSMPALRPVIDNYLNYIMTKEFRLKDGTLARNRPQPNTLWLDDLYMSLPAVVQMGVLTGDKKYFDEAIKQYRLFSKRMFNPERGLYMHGWVQDMDPHPQFHWARANGWAILTKIELLDALPANHPGRAEVLAMLKKHAYGLAQRQDGTGFWHQLLDRNDSYLETSATAIYAYCFARAVNKGWLDAKAYGPAALLAWNAVSTKVNKDGQVEGTCVGTGMGFDPAFYYYRPVNNFAAHGYGPVLLAGAEIYRMLEKHPFVINDSSVQVNK</sequence>
<dbReference type="InterPro" id="IPR012341">
    <property type="entry name" value="6hp_glycosidase-like_sf"/>
</dbReference>
<dbReference type="EMBL" id="CP054139">
    <property type="protein sequence ID" value="QKJ29756.1"/>
    <property type="molecule type" value="Genomic_DNA"/>
</dbReference>
<feature type="signal peptide" evidence="2">
    <location>
        <begin position="1"/>
        <end position="30"/>
    </location>
</feature>
<dbReference type="SUPFAM" id="SSF48208">
    <property type="entry name" value="Six-hairpin glycosidases"/>
    <property type="match status" value="1"/>
</dbReference>
<dbReference type="KEGG" id="mmab:HQ865_08285"/>
<evidence type="ECO:0000256" key="2">
    <source>
        <dbReference type="SAM" id="SignalP"/>
    </source>
</evidence>
<dbReference type="Pfam" id="PF07470">
    <property type="entry name" value="Glyco_hydro_88"/>
    <property type="match status" value="1"/>
</dbReference>
<dbReference type="PANTHER" id="PTHR33886">
    <property type="entry name" value="UNSATURATED RHAMNOGALACTURONAN HYDROLASE (EUROFUNG)"/>
    <property type="match status" value="1"/>
</dbReference>
<evidence type="ECO:0000256" key="1">
    <source>
        <dbReference type="ARBA" id="ARBA00022801"/>
    </source>
</evidence>
<evidence type="ECO:0000313" key="3">
    <source>
        <dbReference type="EMBL" id="QKJ29756.1"/>
    </source>
</evidence>
<keyword evidence="2" id="KW-0732">Signal</keyword>
<dbReference type="InterPro" id="IPR008928">
    <property type="entry name" value="6-hairpin_glycosidase_sf"/>
</dbReference>
<dbReference type="PANTHER" id="PTHR33886:SF8">
    <property type="entry name" value="UNSATURATED RHAMNOGALACTURONAN HYDROLASE (EUROFUNG)"/>
    <property type="match status" value="1"/>
</dbReference>
<dbReference type="AlphaFoldDB" id="A0A7D4UF15"/>
<evidence type="ECO:0000313" key="4">
    <source>
        <dbReference type="Proteomes" id="UP000505355"/>
    </source>
</evidence>
<protein>
    <submittedName>
        <fullName evidence="3">Glycoside hydrolase family 88 protein</fullName>
    </submittedName>
</protein>
<gene>
    <name evidence="3" type="ORF">HQ865_08285</name>
</gene>
<keyword evidence="1 3" id="KW-0378">Hydrolase</keyword>
<dbReference type="InterPro" id="IPR010905">
    <property type="entry name" value="Glyco_hydro_88"/>
</dbReference>